<name>A0AA35VS72_9HYPO</name>
<dbReference type="Gene3D" id="3.40.250.10">
    <property type="entry name" value="Rhodanese-like domain"/>
    <property type="match status" value="1"/>
</dbReference>
<reference evidence="2" key="1">
    <citation type="submission" date="2023-01" db="EMBL/GenBank/DDBJ databases">
        <authorList>
            <person name="Piombo E."/>
        </authorList>
    </citation>
    <scope>NUCLEOTIDE SEQUENCE</scope>
</reference>
<dbReference type="Proteomes" id="UP001160390">
    <property type="component" value="Unassembled WGS sequence"/>
</dbReference>
<feature type="domain" description="Rhodanese" evidence="1">
    <location>
        <begin position="50"/>
        <end position="150"/>
    </location>
</feature>
<feature type="non-terminal residue" evidence="2">
    <location>
        <position position="167"/>
    </location>
</feature>
<evidence type="ECO:0000259" key="1">
    <source>
        <dbReference type="PROSITE" id="PS50206"/>
    </source>
</evidence>
<dbReference type="SUPFAM" id="SSF52821">
    <property type="entry name" value="Rhodanese/Cell cycle control phosphatase"/>
    <property type="match status" value="1"/>
</dbReference>
<gene>
    <name evidence="2" type="ORF">CCHLO57077_00019107</name>
</gene>
<comment type="caution">
    <text evidence="2">The sequence shown here is derived from an EMBL/GenBank/DDBJ whole genome shotgun (WGS) entry which is preliminary data.</text>
</comment>
<dbReference type="AlphaFoldDB" id="A0AA35VS72"/>
<evidence type="ECO:0000313" key="2">
    <source>
        <dbReference type="EMBL" id="CAI6099689.1"/>
    </source>
</evidence>
<feature type="non-terminal residue" evidence="2">
    <location>
        <position position="1"/>
    </location>
</feature>
<evidence type="ECO:0000313" key="3">
    <source>
        <dbReference type="Proteomes" id="UP001160390"/>
    </source>
</evidence>
<proteinExistence type="predicted"/>
<dbReference type="InterPro" id="IPR036873">
    <property type="entry name" value="Rhodanese-like_dom_sf"/>
</dbReference>
<keyword evidence="3" id="KW-1185">Reference proteome</keyword>
<dbReference type="InterPro" id="IPR001763">
    <property type="entry name" value="Rhodanese-like_dom"/>
</dbReference>
<accession>A0AA35VS72</accession>
<sequence>CQPCQPVAIASNESKAQRPWFEAYPPPKNLQSKTLTREELRQWILDGQKPGKDFLLVDVRRDDHEGGTIRDTINLPAQSVYPSIPTLYVLFKAAGIKKVIWTCTTSRKRGNHVAGWFTDFIQGKGDSDIESYALFEGVLGWATAGREFTDLMEEYDEEVWRREYSQH</sequence>
<dbReference type="PROSITE" id="PS50206">
    <property type="entry name" value="RHODANESE_3"/>
    <property type="match status" value="1"/>
</dbReference>
<protein>
    <recommendedName>
        <fullName evidence="1">Rhodanese domain-containing protein</fullName>
    </recommendedName>
</protein>
<dbReference type="EMBL" id="CABFNP030001325">
    <property type="protein sequence ID" value="CAI6099689.1"/>
    <property type="molecule type" value="Genomic_DNA"/>
</dbReference>
<organism evidence="2 3">
    <name type="scientific">Clonostachys chloroleuca</name>
    <dbReference type="NCBI Taxonomy" id="1926264"/>
    <lineage>
        <taxon>Eukaryota</taxon>
        <taxon>Fungi</taxon>
        <taxon>Dikarya</taxon>
        <taxon>Ascomycota</taxon>
        <taxon>Pezizomycotina</taxon>
        <taxon>Sordariomycetes</taxon>
        <taxon>Hypocreomycetidae</taxon>
        <taxon>Hypocreales</taxon>
        <taxon>Bionectriaceae</taxon>
        <taxon>Clonostachys</taxon>
    </lineage>
</organism>